<evidence type="ECO:0000256" key="2">
    <source>
        <dbReference type="ARBA" id="ARBA00022694"/>
    </source>
</evidence>
<accession>X1LXB9</accession>
<dbReference type="InterPro" id="IPR050076">
    <property type="entry name" value="ArchSynthase1/Queuine_TRR"/>
</dbReference>
<keyword evidence="2" id="KW-0819">tRNA processing</keyword>
<feature type="domain" description="tRNA-guanine(15) transglycosylase-like" evidence="5">
    <location>
        <begin position="11"/>
        <end position="243"/>
    </location>
</feature>
<dbReference type="NCBIfam" id="TIGR00449">
    <property type="entry name" value="tgt_general"/>
    <property type="match status" value="1"/>
</dbReference>
<dbReference type="Gene3D" id="3.20.20.105">
    <property type="entry name" value="Queuine tRNA-ribosyltransferase-like"/>
    <property type="match status" value="1"/>
</dbReference>
<organism evidence="6">
    <name type="scientific">marine sediment metagenome</name>
    <dbReference type="NCBI Taxonomy" id="412755"/>
    <lineage>
        <taxon>unclassified sequences</taxon>
        <taxon>metagenomes</taxon>
        <taxon>ecological metagenomes</taxon>
    </lineage>
</organism>
<evidence type="ECO:0000256" key="1">
    <source>
        <dbReference type="ARBA" id="ARBA00022679"/>
    </source>
</evidence>
<proteinExistence type="predicted"/>
<dbReference type="PANTHER" id="PTHR46499">
    <property type="entry name" value="QUEUINE TRNA-RIBOSYLTRANSFERASE"/>
    <property type="match status" value="1"/>
</dbReference>
<keyword evidence="1" id="KW-0808">Transferase</keyword>
<sequence>MKFEIKKRDAAGRICRFTTKHGTVTTPNLMPVINPNKMIITPKEMKKLFGTEIVITNSYIIKKDDKLKCEALEKGVHHLIDFDGPVMTDSGTFQSYVYGDIKLDPIEIVKFQRDIGSDIGTILDVFGTPDQTKKEAEQAVKETLKRAKKSTPEKDTMLLACTIQGSIYPDLRKKCAQQLSKLDADFFPIGGVVPLMENQRYTDLVRCILSSKQGLDPSKPVHLFGAGHPLIFPLAVALGCDFF</sequence>
<dbReference type="GO" id="GO:0002099">
    <property type="term" value="P:tRNA wobble guanine modification"/>
    <property type="evidence" value="ECO:0007669"/>
    <property type="project" value="TreeGrafter"/>
</dbReference>
<keyword evidence="4" id="KW-0862">Zinc</keyword>
<dbReference type="AlphaFoldDB" id="X1LXB9"/>
<protein>
    <recommendedName>
        <fullName evidence="5">tRNA-guanine(15) transglycosylase-like domain-containing protein</fullName>
    </recommendedName>
</protein>
<evidence type="ECO:0000256" key="4">
    <source>
        <dbReference type="ARBA" id="ARBA00022833"/>
    </source>
</evidence>
<dbReference type="Pfam" id="PF01702">
    <property type="entry name" value="TGT"/>
    <property type="match status" value="1"/>
</dbReference>
<reference evidence="6" key="1">
    <citation type="journal article" date="2014" name="Front. Microbiol.">
        <title>High frequency of phylogenetically diverse reductive dehalogenase-homologous genes in deep subseafloor sedimentary metagenomes.</title>
        <authorList>
            <person name="Kawai M."/>
            <person name="Futagami T."/>
            <person name="Toyoda A."/>
            <person name="Takaki Y."/>
            <person name="Nishi S."/>
            <person name="Hori S."/>
            <person name="Arai W."/>
            <person name="Tsubouchi T."/>
            <person name="Morono Y."/>
            <person name="Uchiyama I."/>
            <person name="Ito T."/>
            <person name="Fujiyama A."/>
            <person name="Inagaki F."/>
            <person name="Takami H."/>
        </authorList>
    </citation>
    <scope>NUCLEOTIDE SEQUENCE</scope>
    <source>
        <strain evidence="6">Expedition CK06-06</strain>
    </source>
</reference>
<name>X1LXB9_9ZZZZ</name>
<dbReference type="InterPro" id="IPR004804">
    <property type="entry name" value="TgtA"/>
</dbReference>
<evidence type="ECO:0000259" key="5">
    <source>
        <dbReference type="Pfam" id="PF01702"/>
    </source>
</evidence>
<evidence type="ECO:0000256" key="3">
    <source>
        <dbReference type="ARBA" id="ARBA00022723"/>
    </source>
</evidence>
<dbReference type="GO" id="GO:0046872">
    <property type="term" value="F:metal ion binding"/>
    <property type="evidence" value="ECO:0007669"/>
    <property type="project" value="UniProtKB-KW"/>
</dbReference>
<dbReference type="EMBL" id="BARV01007371">
    <property type="protein sequence ID" value="GAI07060.1"/>
    <property type="molecule type" value="Genomic_DNA"/>
</dbReference>
<keyword evidence="3" id="KW-0479">Metal-binding</keyword>
<evidence type="ECO:0000313" key="6">
    <source>
        <dbReference type="EMBL" id="GAI07060.1"/>
    </source>
</evidence>
<comment type="caution">
    <text evidence="6">The sequence shown here is derived from an EMBL/GenBank/DDBJ whole genome shotgun (WGS) entry which is preliminary data.</text>
</comment>
<dbReference type="InterPro" id="IPR036511">
    <property type="entry name" value="TGT-like_sf"/>
</dbReference>
<dbReference type="InterPro" id="IPR002616">
    <property type="entry name" value="tRNA_ribo_trans-like"/>
</dbReference>
<dbReference type="PANTHER" id="PTHR46499:SF1">
    <property type="entry name" value="QUEUINE TRNA-RIBOSYLTRANSFERASE"/>
    <property type="match status" value="1"/>
</dbReference>
<dbReference type="NCBIfam" id="TIGR00432">
    <property type="entry name" value="arcsn_tRNA_tgt"/>
    <property type="match status" value="1"/>
</dbReference>
<gene>
    <name evidence="6" type="ORF">S06H3_15021</name>
</gene>
<feature type="non-terminal residue" evidence="6">
    <location>
        <position position="243"/>
    </location>
</feature>
<dbReference type="GO" id="GO:0005737">
    <property type="term" value="C:cytoplasm"/>
    <property type="evidence" value="ECO:0007669"/>
    <property type="project" value="TreeGrafter"/>
</dbReference>
<dbReference type="SUPFAM" id="SSF51713">
    <property type="entry name" value="tRNA-guanine transglycosylase"/>
    <property type="match status" value="1"/>
</dbReference>
<dbReference type="GO" id="GO:0016763">
    <property type="term" value="F:pentosyltransferase activity"/>
    <property type="evidence" value="ECO:0007669"/>
    <property type="project" value="InterPro"/>
</dbReference>